<dbReference type="Pfam" id="PF09664">
    <property type="entry name" value="DUF2399"/>
    <property type="match status" value="1"/>
</dbReference>
<accession>A0ABV6KPT2</accession>
<dbReference type="RefSeq" id="WP_160549667.1">
    <property type="nucleotide sequence ID" value="NZ_JBHLUU010000021.1"/>
</dbReference>
<sequence length="425" mass="49152">MDEMKEAIVYFKKEPGYIRLFEAFADKIESLGHIGGSVTLSNLTEDEKRLLRNWFGRDYSKKSSTTVSLRKFERQLDETKFQGVDFNKVIEGVLGRTISYKKDVKLLKEEERIRFFSHLIEKYPSENTAWLTESILNKEPGSIGFIQSYNQTDFSAIERIYQTISLLPLVKKVRLPVLAEQIAGDPHYFDKESKFITALQIIQSKKDKVPYANNSNIETVNELLYDYGILKDDIQNFVTCFGLSAVKNDEKLASWECLYEEKSVHNVPLRELAKYDRIFPKKGNQVFIVENSGVFSSILDIHEGAPLPLICTHGQFKLAALQLIEKLCNEDISIYYSGDYDPEGLQMAQRLKVKFGQKIHFWRYTVEDYLVALSGQEISPLSISKLENITEHELLALKHEMSRVKKKGYQERHIDALYRDIIQID</sequence>
<dbReference type="Proteomes" id="UP001589738">
    <property type="component" value="Unassembled WGS sequence"/>
</dbReference>
<organism evidence="3 4">
    <name type="scientific">Robertmurraya beringensis</name>
    <dbReference type="NCBI Taxonomy" id="641660"/>
    <lineage>
        <taxon>Bacteria</taxon>
        <taxon>Bacillati</taxon>
        <taxon>Bacillota</taxon>
        <taxon>Bacilli</taxon>
        <taxon>Bacillales</taxon>
        <taxon>Bacillaceae</taxon>
        <taxon>Robertmurraya</taxon>
    </lineage>
</organism>
<dbReference type="InterPro" id="IPR024466">
    <property type="entry name" value="CHP02679_N"/>
</dbReference>
<evidence type="ECO:0000259" key="1">
    <source>
        <dbReference type="Pfam" id="PF09664"/>
    </source>
</evidence>
<dbReference type="Gene3D" id="3.40.1360.10">
    <property type="match status" value="1"/>
</dbReference>
<comment type="caution">
    <text evidence="3">The sequence shown here is derived from an EMBL/GenBank/DDBJ whole genome shotgun (WGS) entry which is preliminary data.</text>
</comment>
<evidence type="ECO:0000313" key="3">
    <source>
        <dbReference type="EMBL" id="MFC0474992.1"/>
    </source>
</evidence>
<gene>
    <name evidence="3" type="ORF">ACFFHF_06855</name>
</gene>
<dbReference type="EMBL" id="JBHLUU010000021">
    <property type="protein sequence ID" value="MFC0474992.1"/>
    <property type="molecule type" value="Genomic_DNA"/>
</dbReference>
<dbReference type="SUPFAM" id="SSF56726">
    <property type="entry name" value="DNA topoisomerase IV, alpha subunit"/>
    <property type="match status" value="1"/>
</dbReference>
<evidence type="ECO:0000313" key="4">
    <source>
        <dbReference type="Proteomes" id="UP001589738"/>
    </source>
</evidence>
<dbReference type="Pfam" id="PF11796">
    <property type="entry name" value="DUF3323"/>
    <property type="match status" value="1"/>
</dbReference>
<reference evidence="3 4" key="1">
    <citation type="submission" date="2024-09" db="EMBL/GenBank/DDBJ databases">
        <authorList>
            <person name="Sun Q."/>
            <person name="Mori K."/>
        </authorList>
    </citation>
    <scope>NUCLEOTIDE SEQUENCE [LARGE SCALE GENOMIC DNA]</scope>
    <source>
        <strain evidence="3 4">CGMCC 1.9126</strain>
    </source>
</reference>
<name>A0ABV6KPT2_9BACI</name>
<protein>
    <submittedName>
        <fullName evidence="3">TIGR02679 domain-containing protein</fullName>
    </submittedName>
</protein>
<feature type="domain" description="Conserved hypothetical protein CHP02679 N terminus" evidence="2">
    <location>
        <begin position="35"/>
        <end position="244"/>
    </location>
</feature>
<evidence type="ECO:0000259" key="2">
    <source>
        <dbReference type="Pfam" id="PF11796"/>
    </source>
</evidence>
<dbReference type="InterPro" id="IPR036078">
    <property type="entry name" value="Spo11/TopoVI_A_sf"/>
</dbReference>
<feature type="domain" description="DUF2399" evidence="1">
    <location>
        <begin position="266"/>
        <end position="421"/>
    </location>
</feature>
<dbReference type="InterPro" id="IPR024465">
    <property type="entry name" value="DUF2399"/>
</dbReference>
<keyword evidence="4" id="KW-1185">Reference proteome</keyword>
<proteinExistence type="predicted"/>